<accession>A0AAE1RKR6</accession>
<dbReference type="EMBL" id="JAVYJV010000014">
    <property type="protein sequence ID" value="KAK4354209.1"/>
    <property type="molecule type" value="Genomic_DNA"/>
</dbReference>
<evidence type="ECO:0000313" key="1">
    <source>
        <dbReference type="EMBL" id="KAK4354209.1"/>
    </source>
</evidence>
<sequence>MLATSDQLADAMAQLGFEKEIESTVELLVSPPDAIQSMICQDQSSQTSRRLVIDGSDCISFFTRQC</sequence>
<reference evidence="1" key="1">
    <citation type="submission" date="2023-12" db="EMBL/GenBank/DDBJ databases">
        <title>Genome assembly of Anisodus tanguticus.</title>
        <authorList>
            <person name="Wang Y.-J."/>
        </authorList>
    </citation>
    <scope>NUCLEOTIDE SEQUENCE</scope>
    <source>
        <strain evidence="1">KB-2021</strain>
        <tissue evidence="1">Leaf</tissue>
    </source>
</reference>
<protein>
    <submittedName>
        <fullName evidence="1">Uncharacterized protein</fullName>
    </submittedName>
</protein>
<dbReference type="Proteomes" id="UP001291623">
    <property type="component" value="Unassembled WGS sequence"/>
</dbReference>
<dbReference type="AlphaFoldDB" id="A0AAE1RKR6"/>
<keyword evidence="2" id="KW-1185">Reference proteome</keyword>
<name>A0AAE1RKR6_9SOLA</name>
<comment type="caution">
    <text evidence="1">The sequence shown here is derived from an EMBL/GenBank/DDBJ whole genome shotgun (WGS) entry which is preliminary data.</text>
</comment>
<evidence type="ECO:0000313" key="2">
    <source>
        <dbReference type="Proteomes" id="UP001291623"/>
    </source>
</evidence>
<proteinExistence type="predicted"/>
<organism evidence="1 2">
    <name type="scientific">Anisodus tanguticus</name>
    <dbReference type="NCBI Taxonomy" id="243964"/>
    <lineage>
        <taxon>Eukaryota</taxon>
        <taxon>Viridiplantae</taxon>
        <taxon>Streptophyta</taxon>
        <taxon>Embryophyta</taxon>
        <taxon>Tracheophyta</taxon>
        <taxon>Spermatophyta</taxon>
        <taxon>Magnoliopsida</taxon>
        <taxon>eudicotyledons</taxon>
        <taxon>Gunneridae</taxon>
        <taxon>Pentapetalae</taxon>
        <taxon>asterids</taxon>
        <taxon>lamiids</taxon>
        <taxon>Solanales</taxon>
        <taxon>Solanaceae</taxon>
        <taxon>Solanoideae</taxon>
        <taxon>Hyoscyameae</taxon>
        <taxon>Anisodus</taxon>
    </lineage>
</organism>
<gene>
    <name evidence="1" type="ORF">RND71_026403</name>
</gene>